<keyword evidence="1" id="KW-1133">Transmembrane helix</keyword>
<proteinExistence type="predicted"/>
<reference evidence="2" key="1">
    <citation type="submission" date="2018-06" db="EMBL/GenBank/DDBJ databases">
        <authorList>
            <person name="Zhirakovskaya E."/>
        </authorList>
    </citation>
    <scope>NUCLEOTIDE SEQUENCE</scope>
</reference>
<feature type="transmembrane region" description="Helical" evidence="1">
    <location>
        <begin position="6"/>
        <end position="28"/>
    </location>
</feature>
<sequence>MTHRHIADLITLSILLGCSFVGVAITNISPANSHTYWLAMVPVFFIASLVTEWPHIHSGKYPWNTVLWNHSLQWLALLAAIQMVFIIQQIGRLNNETTGLILLLLFALSTFIAGIRMGWVFRLAGLFLAAGLLVLAYIERYLWALLLVAIFILVIHHFIARRNRQE</sequence>
<keyword evidence="1" id="KW-0472">Membrane</keyword>
<protein>
    <submittedName>
        <fullName evidence="2">Uncharacterized protein</fullName>
    </submittedName>
</protein>
<feature type="transmembrane region" description="Helical" evidence="1">
    <location>
        <begin position="141"/>
        <end position="160"/>
    </location>
</feature>
<name>A0A3B0Z319_9ZZZZ</name>
<feature type="transmembrane region" description="Helical" evidence="1">
    <location>
        <begin position="100"/>
        <end position="121"/>
    </location>
</feature>
<keyword evidence="1" id="KW-0812">Transmembrane</keyword>
<organism evidence="2">
    <name type="scientific">hydrothermal vent metagenome</name>
    <dbReference type="NCBI Taxonomy" id="652676"/>
    <lineage>
        <taxon>unclassified sequences</taxon>
        <taxon>metagenomes</taxon>
        <taxon>ecological metagenomes</taxon>
    </lineage>
</organism>
<feature type="transmembrane region" description="Helical" evidence="1">
    <location>
        <begin position="35"/>
        <end position="51"/>
    </location>
</feature>
<evidence type="ECO:0000256" key="1">
    <source>
        <dbReference type="SAM" id="Phobius"/>
    </source>
</evidence>
<accession>A0A3B0Z319</accession>
<dbReference type="AlphaFoldDB" id="A0A3B0Z319"/>
<feature type="transmembrane region" description="Helical" evidence="1">
    <location>
        <begin position="71"/>
        <end position="88"/>
    </location>
</feature>
<gene>
    <name evidence="2" type="ORF">MNBD_GAMMA14-1262</name>
</gene>
<evidence type="ECO:0000313" key="2">
    <source>
        <dbReference type="EMBL" id="VAW80819.1"/>
    </source>
</evidence>
<dbReference type="EMBL" id="UOFM01000370">
    <property type="protein sequence ID" value="VAW80819.1"/>
    <property type="molecule type" value="Genomic_DNA"/>
</dbReference>